<dbReference type="RefSeq" id="WP_157557139.1">
    <property type="nucleotide sequence ID" value="NZ_CP014209.1"/>
</dbReference>
<organism evidence="2 3">
    <name type="scientific">Isoptericola dokdonensis DS-3</name>
    <dbReference type="NCBI Taxonomy" id="1300344"/>
    <lineage>
        <taxon>Bacteria</taxon>
        <taxon>Bacillati</taxon>
        <taxon>Actinomycetota</taxon>
        <taxon>Actinomycetes</taxon>
        <taxon>Micrococcales</taxon>
        <taxon>Promicromonosporaceae</taxon>
        <taxon>Isoptericola</taxon>
    </lineage>
</organism>
<evidence type="ECO:0000313" key="2">
    <source>
        <dbReference type="EMBL" id="ANC30027.1"/>
    </source>
</evidence>
<dbReference type="PATRIC" id="fig|1300344.3.peg.440"/>
<reference evidence="2 3" key="1">
    <citation type="submission" date="2016-01" db="EMBL/GenBank/DDBJ databases">
        <title>Complete genome sequence of a soil Actinobacterium, Isoptericola dokdonensis DS-3.</title>
        <authorList>
            <person name="Kwon S.-K."/>
            <person name="Kim J.F."/>
        </authorList>
    </citation>
    <scope>NUCLEOTIDE SEQUENCE [LARGE SCALE GENOMIC DNA]</scope>
    <source>
        <strain evidence="2 3">DS-3</strain>
    </source>
</reference>
<keyword evidence="3" id="KW-1185">Reference proteome</keyword>
<keyword evidence="1" id="KW-1133">Transmembrane helix</keyword>
<dbReference type="EMBL" id="CP014209">
    <property type="protein sequence ID" value="ANC30027.1"/>
    <property type="molecule type" value="Genomic_DNA"/>
</dbReference>
<dbReference type="STRING" id="1300344.I598_0440"/>
<accession>A0A168EHJ6</accession>
<name>A0A168EHJ6_9MICO</name>
<proteinExistence type="predicted"/>
<evidence type="ECO:0000256" key="1">
    <source>
        <dbReference type="SAM" id="Phobius"/>
    </source>
</evidence>
<dbReference type="AlphaFoldDB" id="A0A168EHJ6"/>
<feature type="transmembrane region" description="Helical" evidence="1">
    <location>
        <begin position="21"/>
        <end position="38"/>
    </location>
</feature>
<protein>
    <submittedName>
        <fullName evidence="2">Uncharacterized protein</fullName>
    </submittedName>
</protein>
<keyword evidence="1" id="KW-0812">Transmembrane</keyword>
<dbReference type="KEGG" id="ido:I598_0440"/>
<sequence>MDGARGGAGQDGTRRWLPRRLVVVALVLLVGLVVALLVRDRAGADAPVPVVTTYQGLPAGVDAGTEGPTGTDPGWIVGDDGRLAVWAAGSSTCPWLPVGLTADGDAVTVTLAVEDATACTMDLVFTTSLVALPDGVDPDAATVEIVLDR</sequence>
<keyword evidence="1" id="KW-0472">Membrane</keyword>
<gene>
    <name evidence="2" type="ORF">I598_0440</name>
</gene>
<evidence type="ECO:0000313" key="3">
    <source>
        <dbReference type="Proteomes" id="UP000076794"/>
    </source>
</evidence>
<dbReference type="OrthoDB" id="4829965at2"/>
<dbReference type="Proteomes" id="UP000076794">
    <property type="component" value="Chromosome"/>
</dbReference>